<dbReference type="OrthoDB" id="3695445at2"/>
<proteinExistence type="predicted"/>
<gene>
    <name evidence="3" type="ORF">C1J01_43875</name>
</gene>
<dbReference type="RefSeq" id="WP_111184951.1">
    <property type="nucleotide sequence ID" value="NZ_POUD01000364.1"/>
</dbReference>
<feature type="compositionally biased region" description="Acidic residues" evidence="1">
    <location>
        <begin position="351"/>
        <end position="369"/>
    </location>
</feature>
<evidence type="ECO:0000256" key="1">
    <source>
        <dbReference type="SAM" id="MobiDB-lite"/>
    </source>
</evidence>
<feature type="compositionally biased region" description="Basic and acidic residues" evidence="1">
    <location>
        <begin position="283"/>
        <end position="303"/>
    </location>
</feature>
<feature type="compositionally biased region" description="Acidic residues" evidence="1">
    <location>
        <begin position="324"/>
        <end position="341"/>
    </location>
</feature>
<accession>A0A2W2CZT0</accession>
<evidence type="ECO:0000313" key="4">
    <source>
        <dbReference type="Proteomes" id="UP000249304"/>
    </source>
</evidence>
<dbReference type="Proteomes" id="UP000249304">
    <property type="component" value="Unassembled WGS sequence"/>
</dbReference>
<feature type="region of interest" description="Disordered" evidence="1">
    <location>
        <begin position="1"/>
        <end position="29"/>
    </location>
</feature>
<dbReference type="CDD" id="cd07817">
    <property type="entry name" value="SRPBCC_8"/>
    <property type="match status" value="1"/>
</dbReference>
<name>A0A2W2CZT0_9ACTN</name>
<feature type="compositionally biased region" description="Basic and acidic residues" evidence="1">
    <location>
        <begin position="400"/>
        <end position="415"/>
    </location>
</feature>
<evidence type="ECO:0000259" key="2">
    <source>
        <dbReference type="Pfam" id="PF03364"/>
    </source>
</evidence>
<reference evidence="3 4" key="1">
    <citation type="submission" date="2018-01" db="EMBL/GenBank/DDBJ databases">
        <title>Draft genome sequence of Nonomuraea sp. KC333.</title>
        <authorList>
            <person name="Sahin N."/>
            <person name="Saygin H."/>
            <person name="Ay H."/>
        </authorList>
    </citation>
    <scope>NUCLEOTIDE SEQUENCE [LARGE SCALE GENOMIC DNA]</scope>
    <source>
        <strain evidence="3 4">KC333</strain>
    </source>
</reference>
<dbReference type="Pfam" id="PF03364">
    <property type="entry name" value="Polyketide_cyc"/>
    <property type="match status" value="1"/>
</dbReference>
<dbReference type="PANTHER" id="PTHR33824">
    <property type="entry name" value="POLYKETIDE CYCLASE/DEHYDRASE AND LIPID TRANSPORT SUPERFAMILY PROTEIN"/>
    <property type="match status" value="1"/>
</dbReference>
<feature type="compositionally biased region" description="Basic residues" evidence="1">
    <location>
        <begin position="416"/>
        <end position="425"/>
    </location>
</feature>
<feature type="region of interest" description="Disordered" evidence="1">
    <location>
        <begin position="282"/>
        <end position="425"/>
    </location>
</feature>
<feature type="compositionally biased region" description="Acidic residues" evidence="1">
    <location>
        <begin position="381"/>
        <end position="399"/>
    </location>
</feature>
<dbReference type="InterPro" id="IPR023393">
    <property type="entry name" value="START-like_dom_sf"/>
</dbReference>
<comment type="caution">
    <text evidence="3">The sequence shown here is derived from an EMBL/GenBank/DDBJ whole genome shotgun (WGS) entry which is preliminary data.</text>
</comment>
<organism evidence="3 4">
    <name type="scientific">Nonomuraea aridisoli</name>
    <dbReference type="NCBI Taxonomy" id="2070368"/>
    <lineage>
        <taxon>Bacteria</taxon>
        <taxon>Bacillati</taxon>
        <taxon>Actinomycetota</taxon>
        <taxon>Actinomycetes</taxon>
        <taxon>Streptosporangiales</taxon>
        <taxon>Streptosporangiaceae</taxon>
        <taxon>Nonomuraea</taxon>
    </lineage>
</organism>
<keyword evidence="4" id="KW-1185">Reference proteome</keyword>
<feature type="compositionally biased region" description="Basic and acidic residues" evidence="1">
    <location>
        <begin position="14"/>
        <end position="27"/>
    </location>
</feature>
<feature type="domain" description="Coenzyme Q-binding protein COQ10 START" evidence="2">
    <location>
        <begin position="142"/>
        <end position="263"/>
    </location>
</feature>
<dbReference type="SUPFAM" id="SSF55961">
    <property type="entry name" value="Bet v1-like"/>
    <property type="match status" value="1"/>
</dbReference>
<feature type="compositionally biased region" description="Acidic residues" evidence="1">
    <location>
        <begin position="304"/>
        <end position="316"/>
    </location>
</feature>
<protein>
    <submittedName>
        <fullName evidence="3">Cyclase</fullName>
    </submittedName>
</protein>
<dbReference type="PANTHER" id="PTHR33824:SF7">
    <property type="entry name" value="POLYKETIDE CYCLASE_DEHYDRASE AND LIPID TRANSPORT SUPERFAMILY PROTEIN"/>
    <property type="match status" value="1"/>
</dbReference>
<dbReference type="EMBL" id="POUD01000364">
    <property type="protein sequence ID" value="PZG05056.1"/>
    <property type="molecule type" value="Genomic_DNA"/>
</dbReference>
<sequence length="425" mass="47930">MTEATKLAGKAVRRGQETAEKGQEAVRETPVGKAVPELPTGQLTAALQDLSMALAERALMSVTGKIEGLSGRLGDFAQGGGGGAKNLLGAVTGSDKSIGGSTIAGAAKGAVKGIFGKIFKGKGKGKGTKKLKLTNIVETVDIGAPRRIVYNQWTEFQDFPTFMKKVENVNQEADDTLSWKAQVFWSHRTWKSKILEQVPDERIIWRSEGAKGYVDGAVSFHALTPDYTRVVVVLEYHPQGFFEHTGNLWRAQGRRARLELKHFARHVMRQVMLNPDEMAESGWRGEIRDGEVVKDHETALSEEREGEPEEEPEEGREEVRAEAEEGEEAPEYEEAEEEPEEEAPRERAEREEEPEEAEYEEYEEEEEPEEVPRGRQRAEREEEPEEAEYEEYEEEEEPEEAPRERERAARDERSRPVRRGAPARR</sequence>
<dbReference type="InterPro" id="IPR005031">
    <property type="entry name" value="COQ10_START"/>
</dbReference>
<dbReference type="InterPro" id="IPR047137">
    <property type="entry name" value="ORF3"/>
</dbReference>
<dbReference type="Gene3D" id="3.30.530.20">
    <property type="match status" value="1"/>
</dbReference>
<dbReference type="AlphaFoldDB" id="A0A2W2CZT0"/>
<evidence type="ECO:0000313" key="3">
    <source>
        <dbReference type="EMBL" id="PZG05056.1"/>
    </source>
</evidence>
<feature type="compositionally biased region" description="Basic and acidic residues" evidence="1">
    <location>
        <begin position="370"/>
        <end position="380"/>
    </location>
</feature>